<dbReference type="InterPro" id="IPR000070">
    <property type="entry name" value="Pectinesterase_cat"/>
</dbReference>
<gene>
    <name evidence="9" type="ORF">CBR_g21897</name>
</gene>
<keyword evidence="4" id="KW-0378">Hydrolase</keyword>
<dbReference type="GO" id="GO:0042545">
    <property type="term" value="P:cell wall modification"/>
    <property type="evidence" value="ECO:0007669"/>
    <property type="project" value="InterPro"/>
</dbReference>
<feature type="signal peptide" evidence="7">
    <location>
        <begin position="1"/>
        <end position="31"/>
    </location>
</feature>
<evidence type="ECO:0000256" key="6">
    <source>
        <dbReference type="SAM" id="MobiDB-lite"/>
    </source>
</evidence>
<evidence type="ECO:0000256" key="2">
    <source>
        <dbReference type="ARBA" id="ARBA00008891"/>
    </source>
</evidence>
<evidence type="ECO:0000256" key="4">
    <source>
        <dbReference type="ARBA" id="ARBA00022801"/>
    </source>
</evidence>
<dbReference type="EC" id="3.1.1.11" evidence="3"/>
<keyword evidence="10" id="KW-1185">Reference proteome</keyword>
<evidence type="ECO:0000256" key="7">
    <source>
        <dbReference type="SAM" id="SignalP"/>
    </source>
</evidence>
<evidence type="ECO:0000256" key="3">
    <source>
        <dbReference type="ARBA" id="ARBA00013229"/>
    </source>
</evidence>
<dbReference type="EMBL" id="BFEA01000238">
    <property type="protein sequence ID" value="GBG76149.1"/>
    <property type="molecule type" value="Genomic_DNA"/>
</dbReference>
<dbReference type="Pfam" id="PF01095">
    <property type="entry name" value="Pectinesterase"/>
    <property type="match status" value="1"/>
</dbReference>
<evidence type="ECO:0000256" key="1">
    <source>
        <dbReference type="ARBA" id="ARBA00005184"/>
    </source>
</evidence>
<protein>
    <recommendedName>
        <fullName evidence="3">pectinesterase</fullName>
        <ecNumber evidence="3">3.1.1.11</ecNumber>
    </recommendedName>
</protein>
<accession>A0A388L1H8</accession>
<dbReference type="UniPathway" id="UPA00545">
    <property type="reaction ID" value="UER00823"/>
</dbReference>
<sequence>MEGRGCSRVSRRKGMGCVIVMLLAMVGRVVGLIVAKDGTGDFMKLGQALNAASPGTRIIVKPGEYREKVVVTTPNIVLIGTPGQSVIVQSDSASDAGSTLLSATFTVKTKATGFVAMGMVFKNDFGPNSNVGDQAVAAAIMADSSFYDCQFLGWQDTLYAKRGRQYYKDCYIDGSVDFAFGAATAQFVDCVLYAKRRGSLTIASYTAQQRLSSTDTNGYVFIGGHLKCDAGVRAFLGRAWGKFARTVFIKVAMDDCIDPLGWSSVGDSDMGASSFSAEYECTGPGADRSGRVSWSKVLTDAEAATFSSPAFIGGPRGPPAGTTAAPPTTTAAPPTTTAAPTTTAVPTTTAAPSSPAPKPAAEPSSAPSSA</sequence>
<name>A0A388L1H8_CHABU</name>
<dbReference type="OrthoDB" id="2019149at2759"/>
<evidence type="ECO:0000259" key="8">
    <source>
        <dbReference type="Pfam" id="PF01095"/>
    </source>
</evidence>
<feature type="domain" description="Pectinesterase catalytic" evidence="8">
    <location>
        <begin position="32"/>
        <end position="314"/>
    </location>
</feature>
<comment type="caution">
    <text evidence="9">The sequence shown here is derived from an EMBL/GenBank/DDBJ whole genome shotgun (WGS) entry which is preliminary data.</text>
</comment>
<dbReference type="SUPFAM" id="SSF51126">
    <property type="entry name" value="Pectin lyase-like"/>
    <property type="match status" value="1"/>
</dbReference>
<feature type="chain" id="PRO_5017473148" description="pectinesterase" evidence="7">
    <location>
        <begin position="32"/>
        <end position="370"/>
    </location>
</feature>
<feature type="compositionally biased region" description="Low complexity" evidence="6">
    <location>
        <begin position="361"/>
        <end position="370"/>
    </location>
</feature>
<dbReference type="Gene3D" id="2.160.20.10">
    <property type="entry name" value="Single-stranded right-handed beta-helix, Pectin lyase-like"/>
    <property type="match status" value="1"/>
</dbReference>
<dbReference type="Gramene" id="GBG76149">
    <property type="protein sequence ID" value="GBG76149"/>
    <property type="gene ID" value="CBR_g21897"/>
</dbReference>
<dbReference type="InterPro" id="IPR012334">
    <property type="entry name" value="Pectin_lyas_fold"/>
</dbReference>
<proteinExistence type="inferred from homology"/>
<keyword evidence="7" id="KW-0732">Signal</keyword>
<dbReference type="GO" id="GO:0030599">
    <property type="term" value="F:pectinesterase activity"/>
    <property type="evidence" value="ECO:0007669"/>
    <property type="project" value="UniProtKB-EC"/>
</dbReference>
<feature type="compositionally biased region" description="Low complexity" evidence="6">
    <location>
        <begin position="319"/>
        <end position="353"/>
    </location>
</feature>
<dbReference type="PANTHER" id="PTHR31321">
    <property type="entry name" value="ACYL-COA THIOESTER HYDROLASE YBHC-RELATED"/>
    <property type="match status" value="1"/>
</dbReference>
<dbReference type="PANTHER" id="PTHR31321:SF57">
    <property type="entry name" value="PECTINESTERASE 53-RELATED"/>
    <property type="match status" value="1"/>
</dbReference>
<dbReference type="GO" id="GO:0045490">
    <property type="term" value="P:pectin catabolic process"/>
    <property type="evidence" value="ECO:0007669"/>
    <property type="project" value="UniProtKB-UniPathway"/>
</dbReference>
<feature type="region of interest" description="Disordered" evidence="6">
    <location>
        <begin position="308"/>
        <end position="370"/>
    </location>
</feature>
<evidence type="ECO:0000256" key="5">
    <source>
        <dbReference type="ARBA" id="ARBA00023085"/>
    </source>
</evidence>
<dbReference type="AlphaFoldDB" id="A0A388L1H8"/>
<dbReference type="InterPro" id="IPR011050">
    <property type="entry name" value="Pectin_lyase_fold/virulence"/>
</dbReference>
<dbReference type="OMA" id="TYMDGCI"/>
<comment type="similarity">
    <text evidence="2">Belongs to the pectinesterase family.</text>
</comment>
<dbReference type="Proteomes" id="UP000265515">
    <property type="component" value="Unassembled WGS sequence"/>
</dbReference>
<comment type="pathway">
    <text evidence="1">Glycan metabolism; pectin degradation; 2-dehydro-3-deoxy-D-gluconate from pectin: step 1/5.</text>
</comment>
<evidence type="ECO:0000313" key="9">
    <source>
        <dbReference type="EMBL" id="GBG76149.1"/>
    </source>
</evidence>
<reference evidence="9 10" key="1">
    <citation type="journal article" date="2018" name="Cell">
        <title>The Chara Genome: Secondary Complexity and Implications for Plant Terrestrialization.</title>
        <authorList>
            <person name="Nishiyama T."/>
            <person name="Sakayama H."/>
            <person name="Vries J.D."/>
            <person name="Buschmann H."/>
            <person name="Saint-Marcoux D."/>
            <person name="Ullrich K.K."/>
            <person name="Haas F.B."/>
            <person name="Vanderstraeten L."/>
            <person name="Becker D."/>
            <person name="Lang D."/>
            <person name="Vosolsobe S."/>
            <person name="Rombauts S."/>
            <person name="Wilhelmsson P.K.I."/>
            <person name="Janitza P."/>
            <person name="Kern R."/>
            <person name="Heyl A."/>
            <person name="Rumpler F."/>
            <person name="Villalobos L.I.A.C."/>
            <person name="Clay J.M."/>
            <person name="Skokan R."/>
            <person name="Toyoda A."/>
            <person name="Suzuki Y."/>
            <person name="Kagoshima H."/>
            <person name="Schijlen E."/>
            <person name="Tajeshwar N."/>
            <person name="Catarino B."/>
            <person name="Hetherington A.J."/>
            <person name="Saltykova A."/>
            <person name="Bonnot C."/>
            <person name="Breuninger H."/>
            <person name="Symeonidi A."/>
            <person name="Radhakrishnan G.V."/>
            <person name="Van Nieuwerburgh F."/>
            <person name="Deforce D."/>
            <person name="Chang C."/>
            <person name="Karol K.G."/>
            <person name="Hedrich R."/>
            <person name="Ulvskov P."/>
            <person name="Glockner G."/>
            <person name="Delwiche C.F."/>
            <person name="Petrasek J."/>
            <person name="Van de Peer Y."/>
            <person name="Friml J."/>
            <person name="Beilby M."/>
            <person name="Dolan L."/>
            <person name="Kohara Y."/>
            <person name="Sugano S."/>
            <person name="Fujiyama A."/>
            <person name="Delaux P.-M."/>
            <person name="Quint M."/>
            <person name="TheiBen G."/>
            <person name="Hagemann M."/>
            <person name="Harholt J."/>
            <person name="Dunand C."/>
            <person name="Zachgo S."/>
            <person name="Langdale J."/>
            <person name="Maumus F."/>
            <person name="Straeten D.V.D."/>
            <person name="Gould S.B."/>
            <person name="Rensing S.A."/>
        </authorList>
    </citation>
    <scope>NUCLEOTIDE SEQUENCE [LARGE SCALE GENOMIC DNA]</scope>
    <source>
        <strain evidence="9 10">S276</strain>
    </source>
</reference>
<keyword evidence="5" id="KW-0063">Aspartyl esterase</keyword>
<organism evidence="9 10">
    <name type="scientific">Chara braunii</name>
    <name type="common">Braun's stonewort</name>
    <dbReference type="NCBI Taxonomy" id="69332"/>
    <lineage>
        <taxon>Eukaryota</taxon>
        <taxon>Viridiplantae</taxon>
        <taxon>Streptophyta</taxon>
        <taxon>Charophyceae</taxon>
        <taxon>Charales</taxon>
        <taxon>Characeae</taxon>
        <taxon>Chara</taxon>
    </lineage>
</organism>
<evidence type="ECO:0000313" key="10">
    <source>
        <dbReference type="Proteomes" id="UP000265515"/>
    </source>
</evidence>